<dbReference type="KEGG" id="vra:106763360"/>
<proteinExistence type="predicted"/>
<sequence>MAGDLSLQLLQEMQRQMQEMRAEIAAIRAERVQNRVPAHPVQLETVNIESEESGHRATGEEGMRRNDNARRVDEQGERERGGGRRIDARDREEQEGNENRQNRPRGGENGLNVGQRNGVGGENSGANFNGRNDGHRNASGERVPTIADREIETPDQAEGLHPFTTCVMRTGMPENKVLPVMERYGGSTDPIKHLRSFIDAMAVYSSDEMVWCRVFSLSLKGEALDWFHSLAPQTIDSFATLRRLFSQQYISSKTPGMTYTALMRIRQGREETLKGFMERFNRMARQVRNVDQKLIVSALTTALRPEPFVDYLYAEEPQRMANLQHKLASFIRIEEGRAHYKGHDNEPRE</sequence>
<feature type="region of interest" description="Disordered" evidence="1">
    <location>
        <begin position="41"/>
        <end position="141"/>
    </location>
</feature>
<dbReference type="OrthoDB" id="1737504at2759"/>
<protein>
    <submittedName>
        <fullName evidence="4">Uncharacterized protein LOC106763360</fullName>
    </submittedName>
</protein>
<evidence type="ECO:0000313" key="4">
    <source>
        <dbReference type="RefSeq" id="XP_014503045.1"/>
    </source>
</evidence>
<name>A0A1S3UAJ5_VIGRR</name>
<dbReference type="RefSeq" id="XP_014503045.1">
    <property type="nucleotide sequence ID" value="XM_014647559.1"/>
</dbReference>
<dbReference type="PANTHER" id="PTHR33223">
    <property type="entry name" value="CCHC-TYPE DOMAIN-CONTAINING PROTEIN"/>
    <property type="match status" value="1"/>
</dbReference>
<feature type="compositionally biased region" description="Basic and acidic residues" evidence="1">
    <location>
        <begin position="52"/>
        <end position="101"/>
    </location>
</feature>
<dbReference type="Pfam" id="PF03732">
    <property type="entry name" value="Retrotrans_gag"/>
    <property type="match status" value="1"/>
</dbReference>
<evidence type="ECO:0000259" key="2">
    <source>
        <dbReference type="Pfam" id="PF03732"/>
    </source>
</evidence>
<dbReference type="Proteomes" id="UP000087766">
    <property type="component" value="Chromosome 6"/>
</dbReference>
<dbReference type="PANTHER" id="PTHR33223:SF10">
    <property type="entry name" value="AMINOTRANSFERASE-LIKE PLANT MOBILE DOMAIN-CONTAINING PROTEIN"/>
    <property type="match status" value="1"/>
</dbReference>
<keyword evidence="3" id="KW-1185">Reference proteome</keyword>
<dbReference type="AlphaFoldDB" id="A0A1S3UAJ5"/>
<evidence type="ECO:0000313" key="3">
    <source>
        <dbReference type="Proteomes" id="UP000087766"/>
    </source>
</evidence>
<evidence type="ECO:0000256" key="1">
    <source>
        <dbReference type="SAM" id="MobiDB-lite"/>
    </source>
</evidence>
<feature type="domain" description="Retrotransposon gag" evidence="2">
    <location>
        <begin position="214"/>
        <end position="304"/>
    </location>
</feature>
<dbReference type="InterPro" id="IPR005162">
    <property type="entry name" value="Retrotrans_gag_dom"/>
</dbReference>
<gene>
    <name evidence="4" type="primary">LOC106763360</name>
</gene>
<reference evidence="4" key="2">
    <citation type="submission" date="2025-08" db="UniProtKB">
        <authorList>
            <consortium name="RefSeq"/>
        </authorList>
    </citation>
    <scope>IDENTIFICATION</scope>
    <source>
        <tissue evidence="4">Leaf</tissue>
    </source>
</reference>
<accession>A0A1S3UAJ5</accession>
<dbReference type="GeneID" id="106763360"/>
<organism evidence="3 4">
    <name type="scientific">Vigna radiata var. radiata</name>
    <name type="common">Mung bean</name>
    <name type="synonym">Phaseolus aureus</name>
    <dbReference type="NCBI Taxonomy" id="3916"/>
    <lineage>
        <taxon>Eukaryota</taxon>
        <taxon>Viridiplantae</taxon>
        <taxon>Streptophyta</taxon>
        <taxon>Embryophyta</taxon>
        <taxon>Tracheophyta</taxon>
        <taxon>Spermatophyta</taxon>
        <taxon>Magnoliopsida</taxon>
        <taxon>eudicotyledons</taxon>
        <taxon>Gunneridae</taxon>
        <taxon>Pentapetalae</taxon>
        <taxon>rosids</taxon>
        <taxon>fabids</taxon>
        <taxon>Fabales</taxon>
        <taxon>Fabaceae</taxon>
        <taxon>Papilionoideae</taxon>
        <taxon>50 kb inversion clade</taxon>
        <taxon>NPAAA clade</taxon>
        <taxon>indigoferoid/millettioid clade</taxon>
        <taxon>Phaseoleae</taxon>
        <taxon>Vigna</taxon>
    </lineage>
</organism>
<reference evidence="3" key="1">
    <citation type="journal article" date="2014" name="Nat. Commun.">
        <title>Genome sequence of mungbean and insights into evolution within Vigna species.</title>
        <authorList>
            <person name="Kang Y.J."/>
            <person name="Kim S.K."/>
            <person name="Kim M.Y."/>
            <person name="Lestari P."/>
            <person name="Kim K.H."/>
            <person name="Ha B.K."/>
            <person name="Jun T.H."/>
            <person name="Hwang W.J."/>
            <person name="Lee T."/>
            <person name="Lee J."/>
            <person name="Shim S."/>
            <person name="Yoon M.Y."/>
            <person name="Jang Y.E."/>
            <person name="Han K.S."/>
            <person name="Taeprayoon P."/>
            <person name="Yoon N."/>
            <person name="Somta P."/>
            <person name="Tanya P."/>
            <person name="Kim K.S."/>
            <person name="Gwag J.G."/>
            <person name="Moon J.K."/>
            <person name="Lee Y.H."/>
            <person name="Park B.S."/>
            <person name="Bombarely A."/>
            <person name="Doyle J.J."/>
            <person name="Jackson S.A."/>
            <person name="Schafleitner R."/>
            <person name="Srinives P."/>
            <person name="Varshney R.K."/>
            <person name="Lee S.H."/>
        </authorList>
    </citation>
    <scope>NUCLEOTIDE SEQUENCE [LARGE SCALE GENOMIC DNA]</scope>
    <source>
        <strain evidence="3">cv. VC1973A</strain>
    </source>
</reference>